<feature type="transmembrane region" description="Helical" evidence="4">
    <location>
        <begin position="765"/>
        <end position="785"/>
    </location>
</feature>
<keyword evidence="4" id="KW-0472">Membrane</keyword>
<dbReference type="SMART" id="SM00387">
    <property type="entry name" value="HATPase_c"/>
    <property type="match status" value="1"/>
</dbReference>
<dbReference type="InterPro" id="IPR036890">
    <property type="entry name" value="HATPase_C_sf"/>
</dbReference>
<dbReference type="InterPro" id="IPR036097">
    <property type="entry name" value="HisK_dim/P_sf"/>
</dbReference>
<name>A0A366H7A4_9BACT</name>
<gene>
    <name evidence="7" type="ORF">DES53_11249</name>
</gene>
<evidence type="ECO:0000256" key="2">
    <source>
        <dbReference type="ARBA" id="ARBA00012438"/>
    </source>
</evidence>
<dbReference type="Gene3D" id="3.30.565.10">
    <property type="entry name" value="Histidine kinase-like ATPase, C-terminal domain"/>
    <property type="match status" value="1"/>
</dbReference>
<dbReference type="EMBL" id="QNRR01000012">
    <property type="protein sequence ID" value="RBP38051.1"/>
    <property type="molecule type" value="Genomic_DNA"/>
</dbReference>
<dbReference type="InterPro" id="IPR004358">
    <property type="entry name" value="Sig_transdc_His_kin-like_C"/>
</dbReference>
<dbReference type="GO" id="GO:0000155">
    <property type="term" value="F:phosphorelay sensor kinase activity"/>
    <property type="evidence" value="ECO:0007669"/>
    <property type="project" value="InterPro"/>
</dbReference>
<dbReference type="CDD" id="cd00146">
    <property type="entry name" value="PKD"/>
    <property type="match status" value="1"/>
</dbReference>
<feature type="domain" description="Histidine kinase" evidence="6">
    <location>
        <begin position="823"/>
        <end position="1039"/>
    </location>
</feature>
<organism evidence="7 8">
    <name type="scientific">Roseimicrobium gellanilyticum</name>
    <dbReference type="NCBI Taxonomy" id="748857"/>
    <lineage>
        <taxon>Bacteria</taxon>
        <taxon>Pseudomonadati</taxon>
        <taxon>Verrucomicrobiota</taxon>
        <taxon>Verrucomicrobiia</taxon>
        <taxon>Verrucomicrobiales</taxon>
        <taxon>Verrucomicrobiaceae</taxon>
        <taxon>Roseimicrobium</taxon>
    </lineage>
</organism>
<dbReference type="AlphaFoldDB" id="A0A366H7A4"/>
<keyword evidence="3" id="KW-0597">Phosphoprotein</keyword>
<dbReference type="PRINTS" id="PR00344">
    <property type="entry name" value="BCTRLSENSOR"/>
</dbReference>
<sequence>MRRLASLLREMALLQACAAAVLVSVSAHAYAQESPPAPPPPVPPPPSEWVARNWQTDDGLPQNTINALLQTHDGFLWVGTNGGLARFDGLHFRNFGLQDGLRAVLVTSLGETTQGELWVGTSGGGVSRWERGRFVTYGESEGFPENSDVMCMVPDRDGSLWLGTTVGLVHWAGGKFTKMGGSHGLPEKQVRALTLDAEGVLWVSVIMEGVYQGKGGKFIRESEPGPVTGDCYSLMTHRDGSVWAGAGNGRLWKRQDGKWRELGPAAGLPKSSFVGLAEGMDGALWTTVIGSGLYRSDGERFAKVEWGEKQTRVLRAIVTDSSGSIWLGTAANGLIRLSPRLLHYWGSGDEGKPLSVTTIAEDKDGVWWAGTGNSWVHRFEAGEFREVTDPSVKRVSPNFYCGVTGSDGSIWMAGEQFLHRFAAGQAMQSFLEPPIRGEAIRAMCVDGDAIWLGTYYSTLLKYSEGKVETVAPAGSFSGGITSLVLERPGVLWIGSSGGLHRWENGNTRVWGTKDGLLTQSVRALYREANGTLWIGTLGGGLARMKDGRITNYTTREGLIDDIISQIIADDSGNLWLGCNHGIMRIDRGEFDELSRGEIAQLHPMVFGRNEGMVKEQCTGGHSPTVIRTRNGRLLFPMAAGVVEIDPQQLQRGAMTAPKADIESILVNGHEVASGKRVSIPPGPHHLEVKFTAPALAGGERVRFRHRVEGLDTSWAAGSSRRRVSYDGLPPGRYTFRVVASDDRGNWSEQGASFAFVVRPFFWQTIWFRAGAMLLLVGAGGFAAWWHARAKHRHQLADLERARQQHAELAHASRVSLLGELSASLAHELKQPLTTILSNAQAALRFLNHPVPDVEEVRSSLNDIADADRRANEIIERMRAMIKKGQSEMELRDINADIHHSLLLIHSDLVGRNVTVSTSLSPELSMVSADHIQLQQVLINLIINGCDAMSDAPPEMRQLFIETKREGMDMIRVSVADRGTGITPEMLEQIFKPFYSTKQHGLGMGLSICQAIIRAHGGRLWAESGPDGGAVFHFTLRMNSMAATKDAVQGASGDAGKSRG</sequence>
<keyword evidence="4" id="KW-0812">Transmembrane</keyword>
<protein>
    <recommendedName>
        <fullName evidence="2">histidine kinase</fullName>
        <ecNumber evidence="2">2.7.13.3</ecNumber>
    </recommendedName>
</protein>
<dbReference type="OrthoDB" id="799853at2"/>
<feature type="chain" id="PRO_5016752692" description="histidine kinase" evidence="5">
    <location>
        <begin position="32"/>
        <end position="1059"/>
    </location>
</feature>
<dbReference type="Pfam" id="PF02518">
    <property type="entry name" value="HATPase_c"/>
    <property type="match status" value="1"/>
</dbReference>
<reference evidence="7 8" key="1">
    <citation type="submission" date="2018-06" db="EMBL/GenBank/DDBJ databases">
        <title>Genomic Encyclopedia of Type Strains, Phase IV (KMG-IV): sequencing the most valuable type-strain genomes for metagenomic binning, comparative biology and taxonomic classification.</title>
        <authorList>
            <person name="Goeker M."/>
        </authorList>
    </citation>
    <scope>NUCLEOTIDE SEQUENCE [LARGE SCALE GENOMIC DNA]</scope>
    <source>
        <strain evidence="7 8">DSM 25532</strain>
    </source>
</reference>
<evidence type="ECO:0000256" key="3">
    <source>
        <dbReference type="ARBA" id="ARBA00022553"/>
    </source>
</evidence>
<dbReference type="Pfam" id="PF07494">
    <property type="entry name" value="Reg_prop"/>
    <property type="match status" value="3"/>
</dbReference>
<dbReference type="PROSITE" id="PS50109">
    <property type="entry name" value="HIS_KIN"/>
    <property type="match status" value="1"/>
</dbReference>
<dbReference type="InterPro" id="IPR015943">
    <property type="entry name" value="WD40/YVTN_repeat-like_dom_sf"/>
</dbReference>
<feature type="signal peptide" evidence="5">
    <location>
        <begin position="1"/>
        <end position="31"/>
    </location>
</feature>
<dbReference type="Pfam" id="PF00512">
    <property type="entry name" value="HisKA"/>
    <property type="match status" value="1"/>
</dbReference>
<dbReference type="Gene3D" id="2.130.10.10">
    <property type="entry name" value="YVTN repeat-like/Quinoprotein amine dehydrogenase"/>
    <property type="match status" value="3"/>
</dbReference>
<dbReference type="PANTHER" id="PTHR43547">
    <property type="entry name" value="TWO-COMPONENT HISTIDINE KINASE"/>
    <property type="match status" value="1"/>
</dbReference>
<keyword evidence="8" id="KW-1185">Reference proteome</keyword>
<dbReference type="InterPro" id="IPR003594">
    <property type="entry name" value="HATPase_dom"/>
</dbReference>
<dbReference type="RefSeq" id="WP_113961187.1">
    <property type="nucleotide sequence ID" value="NZ_QNRR01000012.1"/>
</dbReference>
<dbReference type="PANTHER" id="PTHR43547:SF2">
    <property type="entry name" value="HYBRID SIGNAL TRANSDUCTION HISTIDINE KINASE C"/>
    <property type="match status" value="1"/>
</dbReference>
<evidence type="ECO:0000259" key="6">
    <source>
        <dbReference type="PROSITE" id="PS50109"/>
    </source>
</evidence>
<dbReference type="SUPFAM" id="SSF47384">
    <property type="entry name" value="Homodimeric domain of signal transducing histidine kinase"/>
    <property type="match status" value="1"/>
</dbReference>
<dbReference type="Proteomes" id="UP000253426">
    <property type="component" value="Unassembled WGS sequence"/>
</dbReference>
<evidence type="ECO:0000256" key="5">
    <source>
        <dbReference type="SAM" id="SignalP"/>
    </source>
</evidence>
<proteinExistence type="predicted"/>
<dbReference type="CDD" id="cd00082">
    <property type="entry name" value="HisKA"/>
    <property type="match status" value="1"/>
</dbReference>
<dbReference type="InterPro" id="IPR011110">
    <property type="entry name" value="Reg_prop"/>
</dbReference>
<dbReference type="SUPFAM" id="SSF55874">
    <property type="entry name" value="ATPase domain of HSP90 chaperone/DNA topoisomerase II/histidine kinase"/>
    <property type="match status" value="1"/>
</dbReference>
<comment type="caution">
    <text evidence="7">The sequence shown here is derived from an EMBL/GenBank/DDBJ whole genome shotgun (WGS) entry which is preliminary data.</text>
</comment>
<dbReference type="SMART" id="SM00388">
    <property type="entry name" value="HisKA"/>
    <property type="match status" value="1"/>
</dbReference>
<accession>A0A366H7A4</accession>
<keyword evidence="5" id="KW-0732">Signal</keyword>
<dbReference type="Pfam" id="PF07495">
    <property type="entry name" value="Y_Y_Y"/>
    <property type="match status" value="1"/>
</dbReference>
<dbReference type="InterPro" id="IPR013783">
    <property type="entry name" value="Ig-like_fold"/>
</dbReference>
<evidence type="ECO:0000313" key="7">
    <source>
        <dbReference type="EMBL" id="RBP38051.1"/>
    </source>
</evidence>
<dbReference type="InterPro" id="IPR011123">
    <property type="entry name" value="Y_Y_Y"/>
</dbReference>
<evidence type="ECO:0000313" key="8">
    <source>
        <dbReference type="Proteomes" id="UP000253426"/>
    </source>
</evidence>
<dbReference type="SUPFAM" id="SSF63829">
    <property type="entry name" value="Calcium-dependent phosphotriesterase"/>
    <property type="match status" value="3"/>
</dbReference>
<dbReference type="Gene3D" id="2.60.40.10">
    <property type="entry name" value="Immunoglobulins"/>
    <property type="match status" value="1"/>
</dbReference>
<evidence type="ECO:0000256" key="1">
    <source>
        <dbReference type="ARBA" id="ARBA00000085"/>
    </source>
</evidence>
<evidence type="ECO:0000256" key="4">
    <source>
        <dbReference type="SAM" id="Phobius"/>
    </source>
</evidence>
<comment type="catalytic activity">
    <reaction evidence="1">
        <text>ATP + protein L-histidine = ADP + protein N-phospho-L-histidine.</text>
        <dbReference type="EC" id="2.7.13.3"/>
    </reaction>
</comment>
<dbReference type="InterPro" id="IPR005467">
    <property type="entry name" value="His_kinase_dom"/>
</dbReference>
<dbReference type="EC" id="2.7.13.3" evidence="2"/>
<dbReference type="Gene3D" id="1.10.287.130">
    <property type="match status" value="1"/>
</dbReference>
<keyword evidence="4" id="KW-1133">Transmembrane helix</keyword>
<dbReference type="InterPro" id="IPR003661">
    <property type="entry name" value="HisK_dim/P_dom"/>
</dbReference>